<proteinExistence type="predicted"/>
<dbReference type="EMBL" id="SMAG01000003">
    <property type="protein sequence ID" value="TCS94815.1"/>
    <property type="molecule type" value="Genomic_DNA"/>
</dbReference>
<dbReference type="RefSeq" id="WP_131924197.1">
    <property type="nucleotide sequence ID" value="NZ_SMAG01000003.1"/>
</dbReference>
<evidence type="ECO:0000313" key="2">
    <source>
        <dbReference type="Proteomes" id="UP000294937"/>
    </source>
</evidence>
<accession>A0A4R3L712</accession>
<reference evidence="1 2" key="1">
    <citation type="submission" date="2019-03" db="EMBL/GenBank/DDBJ databases">
        <title>Genomic Encyclopedia of Type Strains, Phase IV (KMG-IV): sequencing the most valuable type-strain genomes for metagenomic binning, comparative biology and taxonomic classification.</title>
        <authorList>
            <person name="Goeker M."/>
        </authorList>
    </citation>
    <scope>NUCLEOTIDE SEQUENCE [LARGE SCALE GENOMIC DNA]</scope>
    <source>
        <strain evidence="1 2">DSM 45707</strain>
    </source>
</reference>
<dbReference type="Proteomes" id="UP000294937">
    <property type="component" value="Unassembled WGS sequence"/>
</dbReference>
<gene>
    <name evidence="1" type="ORF">EDD58_103237</name>
</gene>
<keyword evidence="2" id="KW-1185">Reference proteome</keyword>
<name>A0A4R3L712_9BACL</name>
<protein>
    <submittedName>
        <fullName evidence="1">Uncharacterized protein</fullName>
    </submittedName>
</protein>
<dbReference type="AlphaFoldDB" id="A0A4R3L712"/>
<organism evidence="1 2">
    <name type="scientific">Hazenella coriacea</name>
    <dbReference type="NCBI Taxonomy" id="1179467"/>
    <lineage>
        <taxon>Bacteria</taxon>
        <taxon>Bacillati</taxon>
        <taxon>Bacillota</taxon>
        <taxon>Bacilli</taxon>
        <taxon>Bacillales</taxon>
        <taxon>Thermoactinomycetaceae</taxon>
        <taxon>Hazenella</taxon>
    </lineage>
</organism>
<sequence>MLKFNKDEVRKILLEEEGLAEDVTERSIELLSKFNDSLQPLLDQWLKDRTISDQKINGVSLDMMYKYYEAKDFIGALIYIDGFAENEGMAKRFLENPYKLVGVGRL</sequence>
<dbReference type="OrthoDB" id="2991137at2"/>
<evidence type="ECO:0000313" key="1">
    <source>
        <dbReference type="EMBL" id="TCS94815.1"/>
    </source>
</evidence>
<comment type="caution">
    <text evidence="1">The sequence shown here is derived from an EMBL/GenBank/DDBJ whole genome shotgun (WGS) entry which is preliminary data.</text>
</comment>